<reference evidence="2" key="1">
    <citation type="journal article" date="2011" name="Nat. Genet.">
        <title>The Arabidopsis lyrata genome sequence and the basis of rapid genome size change.</title>
        <authorList>
            <person name="Hu T.T."/>
            <person name="Pattyn P."/>
            <person name="Bakker E.G."/>
            <person name="Cao J."/>
            <person name="Cheng J.-F."/>
            <person name="Clark R.M."/>
            <person name="Fahlgren N."/>
            <person name="Fawcett J.A."/>
            <person name="Grimwood J."/>
            <person name="Gundlach H."/>
            <person name="Haberer G."/>
            <person name="Hollister J.D."/>
            <person name="Ossowski S."/>
            <person name="Ottilar R.P."/>
            <person name="Salamov A.A."/>
            <person name="Schneeberger K."/>
            <person name="Spannagl M."/>
            <person name="Wang X."/>
            <person name="Yang L."/>
            <person name="Nasrallah M.E."/>
            <person name="Bergelson J."/>
            <person name="Carrington J.C."/>
            <person name="Gaut B.S."/>
            <person name="Schmutz J."/>
            <person name="Mayer K.F.X."/>
            <person name="Van de Peer Y."/>
            <person name="Grigoriev I.V."/>
            <person name="Nordborg M."/>
            <person name="Weigel D."/>
            <person name="Guo Y.-L."/>
        </authorList>
    </citation>
    <scope>NUCLEOTIDE SEQUENCE [LARGE SCALE GENOMIC DNA]</scope>
    <source>
        <strain evidence="2">cv. MN47</strain>
    </source>
</reference>
<dbReference type="AlphaFoldDB" id="D7MQS8"/>
<proteinExistence type="predicted"/>
<organism evidence="2">
    <name type="scientific">Arabidopsis lyrata subsp. lyrata</name>
    <name type="common">Lyre-leaved rock-cress</name>
    <dbReference type="NCBI Taxonomy" id="81972"/>
    <lineage>
        <taxon>Eukaryota</taxon>
        <taxon>Viridiplantae</taxon>
        <taxon>Streptophyta</taxon>
        <taxon>Embryophyta</taxon>
        <taxon>Tracheophyta</taxon>
        <taxon>Spermatophyta</taxon>
        <taxon>Magnoliopsida</taxon>
        <taxon>eudicotyledons</taxon>
        <taxon>Gunneridae</taxon>
        <taxon>Pentapetalae</taxon>
        <taxon>rosids</taxon>
        <taxon>malvids</taxon>
        <taxon>Brassicales</taxon>
        <taxon>Brassicaceae</taxon>
        <taxon>Camelineae</taxon>
        <taxon>Arabidopsis</taxon>
    </lineage>
</organism>
<evidence type="ECO:0000313" key="1">
    <source>
        <dbReference type="EMBL" id="EFH39981.1"/>
    </source>
</evidence>
<name>D7MQS8_ARALL</name>
<accession>D7MQS8</accession>
<keyword evidence="2" id="KW-1185">Reference proteome</keyword>
<dbReference type="EMBL" id="GL348720">
    <property type="protein sequence ID" value="EFH39981.1"/>
    <property type="molecule type" value="Genomic_DNA"/>
</dbReference>
<dbReference type="Proteomes" id="UP000008694">
    <property type="component" value="Unassembled WGS sequence"/>
</dbReference>
<evidence type="ECO:0000313" key="2">
    <source>
        <dbReference type="Proteomes" id="UP000008694"/>
    </source>
</evidence>
<dbReference type="HOGENOM" id="CLU_135254_0_0_1"/>
<dbReference type="Gramene" id="fgenesh1_pg.C_scaffold_8000614">
    <property type="protein sequence ID" value="fgenesh1_pg.C_scaffold_8000614"/>
    <property type="gene ID" value="fgenesh1_pg.C_scaffold_8000614"/>
</dbReference>
<sequence length="130" mass="14489">MKRIWPISIRVSTLPRQKILEAIQRMRRLNVDTPTSAREAFRAGGVDLTRGCDWTLLASCGFDGSRREIEINGGENGSVVDPKTVLDDGDREGEQVYFGGETRNRERVVDHGWLAEAEDGDQAKATLWSG</sequence>
<protein>
    <submittedName>
        <fullName evidence="1">Predicted protein</fullName>
    </submittedName>
</protein>
<gene>
    <name evidence="1" type="ORF">ARALYDRAFT_356827</name>
</gene>